<reference evidence="5 6" key="1">
    <citation type="submission" date="2019-03" db="EMBL/GenBank/DDBJ databases">
        <title>Draft genome sequences of novel Actinobacteria.</title>
        <authorList>
            <person name="Sahin N."/>
            <person name="Ay H."/>
            <person name="Saygin H."/>
        </authorList>
    </citation>
    <scope>NUCLEOTIDE SEQUENCE [LARGE SCALE GENOMIC DNA]</scope>
    <source>
        <strain evidence="5 6">KC712</strain>
    </source>
</reference>
<dbReference type="OrthoDB" id="9786503at2"/>
<dbReference type="GO" id="GO:0004791">
    <property type="term" value="F:thioredoxin-disulfide reductase (NADPH) activity"/>
    <property type="evidence" value="ECO:0007669"/>
    <property type="project" value="UniProtKB-EC"/>
</dbReference>
<evidence type="ECO:0000259" key="4">
    <source>
        <dbReference type="Pfam" id="PF07992"/>
    </source>
</evidence>
<feature type="domain" description="FAD/NAD(P)-binding" evidence="4">
    <location>
        <begin position="15"/>
        <end position="287"/>
    </location>
</feature>
<dbReference type="EMBL" id="SMKP01000275">
    <property type="protein sequence ID" value="TDD06630.1"/>
    <property type="molecule type" value="Genomic_DNA"/>
</dbReference>
<dbReference type="PRINTS" id="PR00469">
    <property type="entry name" value="PNDRDTASEII"/>
</dbReference>
<evidence type="ECO:0000256" key="2">
    <source>
        <dbReference type="ARBA" id="ARBA00023002"/>
    </source>
</evidence>
<dbReference type="SUPFAM" id="SSF51905">
    <property type="entry name" value="FAD/NAD(P)-binding domain"/>
    <property type="match status" value="1"/>
</dbReference>
<comment type="catalytic activity">
    <reaction evidence="3">
        <text>[thioredoxin]-dithiol + NADP(+) = [thioredoxin]-disulfide + NADPH + H(+)</text>
        <dbReference type="Rhea" id="RHEA:20345"/>
        <dbReference type="Rhea" id="RHEA-COMP:10698"/>
        <dbReference type="Rhea" id="RHEA-COMP:10700"/>
        <dbReference type="ChEBI" id="CHEBI:15378"/>
        <dbReference type="ChEBI" id="CHEBI:29950"/>
        <dbReference type="ChEBI" id="CHEBI:50058"/>
        <dbReference type="ChEBI" id="CHEBI:57783"/>
        <dbReference type="ChEBI" id="CHEBI:58349"/>
        <dbReference type="EC" id="1.8.1.9"/>
    </reaction>
</comment>
<keyword evidence="1" id="KW-0285">Flavoprotein</keyword>
<evidence type="ECO:0000313" key="6">
    <source>
        <dbReference type="Proteomes" id="UP000294543"/>
    </source>
</evidence>
<protein>
    <submittedName>
        <fullName evidence="5">NAD(P)/FAD-dependent oxidoreductase</fullName>
    </submittedName>
</protein>
<dbReference type="InterPro" id="IPR050097">
    <property type="entry name" value="Ferredoxin-NADP_redctase_2"/>
</dbReference>
<accession>A0A4R4W163</accession>
<dbReference type="AlphaFoldDB" id="A0A4R4W163"/>
<keyword evidence="6" id="KW-1185">Reference proteome</keyword>
<dbReference type="InterPro" id="IPR023753">
    <property type="entry name" value="FAD/NAD-binding_dom"/>
</dbReference>
<dbReference type="PANTHER" id="PTHR48105">
    <property type="entry name" value="THIOREDOXIN REDUCTASE 1-RELATED-RELATED"/>
    <property type="match status" value="1"/>
</dbReference>
<proteinExistence type="predicted"/>
<evidence type="ECO:0000256" key="1">
    <source>
        <dbReference type="ARBA" id="ARBA00022630"/>
    </source>
</evidence>
<evidence type="ECO:0000313" key="5">
    <source>
        <dbReference type="EMBL" id="TDD06630.1"/>
    </source>
</evidence>
<dbReference type="Gene3D" id="3.50.50.60">
    <property type="entry name" value="FAD/NAD(P)-binding domain"/>
    <property type="match status" value="2"/>
</dbReference>
<dbReference type="PRINTS" id="PR00368">
    <property type="entry name" value="FADPNR"/>
</dbReference>
<dbReference type="RefSeq" id="WP_132519105.1">
    <property type="nucleotide sequence ID" value="NZ_SMKP01000275.1"/>
</dbReference>
<dbReference type="Pfam" id="PF07992">
    <property type="entry name" value="Pyr_redox_2"/>
    <property type="match status" value="1"/>
</dbReference>
<gene>
    <name evidence="5" type="ORF">E1294_48735</name>
</gene>
<keyword evidence="2" id="KW-0560">Oxidoreductase</keyword>
<evidence type="ECO:0000256" key="3">
    <source>
        <dbReference type="ARBA" id="ARBA00048132"/>
    </source>
</evidence>
<name>A0A4R4W163_9ACTN</name>
<organism evidence="5 6">
    <name type="scientific">Nonomuraea diastatica</name>
    <dbReference type="NCBI Taxonomy" id="1848329"/>
    <lineage>
        <taxon>Bacteria</taxon>
        <taxon>Bacillati</taxon>
        <taxon>Actinomycetota</taxon>
        <taxon>Actinomycetes</taxon>
        <taxon>Streptosporangiales</taxon>
        <taxon>Streptosporangiaceae</taxon>
        <taxon>Nonomuraea</taxon>
    </lineage>
</organism>
<sequence>MITNDTQRTADRAVHDVVVVGAGAAGLNAALILGRARRRVVVVDAGEPRNAPAAHLHGFLSRDGLPPATLLELGRAEITRYGVRLVRGRVGRIDHGYSVSMVGGQVLDARRVLVATGLRDELPNIPGVRERWGKDVLHCPYCHAYEVRDQPLAVLGTHPAAVHQALLLRQWSDDVVFFPHTLDLTAEDRDRLAARGLRIVEGGIERLVVEGDRLRGIELTDGRAVPRVAAFLFPRMVPHDDLLTRLGCGKDGSGLVSTDRSGRTGVAGVWAAGNVVDPRAQVITAAGMGAAAAFAINTDLLDEDVDRALEQRRAQAATTR</sequence>
<dbReference type="InterPro" id="IPR036188">
    <property type="entry name" value="FAD/NAD-bd_sf"/>
</dbReference>
<comment type="caution">
    <text evidence="5">The sequence shown here is derived from an EMBL/GenBank/DDBJ whole genome shotgun (WGS) entry which is preliminary data.</text>
</comment>
<dbReference type="Proteomes" id="UP000294543">
    <property type="component" value="Unassembled WGS sequence"/>
</dbReference>